<dbReference type="Gene3D" id="3.30.420.300">
    <property type="entry name" value="2-keto-3-deoxy-galactonokinase, substrate binding domain"/>
    <property type="match status" value="1"/>
</dbReference>
<dbReference type="InterPro" id="IPR007729">
    <property type="entry name" value="DGOK"/>
</dbReference>
<keyword evidence="1" id="KW-0808">Transferase</keyword>
<organism evidence="1 2">
    <name type="scientific">Paramylibacter kogurei</name>
    <dbReference type="NCBI Taxonomy" id="1889778"/>
    <lineage>
        <taxon>Bacteria</taxon>
        <taxon>Pseudomonadati</taxon>
        <taxon>Pseudomonadota</taxon>
        <taxon>Alphaproteobacteria</taxon>
        <taxon>Rhodobacterales</taxon>
        <taxon>Paracoccaceae</taxon>
        <taxon>Paramylibacter</taxon>
    </lineage>
</organism>
<dbReference type="Pfam" id="PF05035">
    <property type="entry name" value="DGOK"/>
    <property type="match status" value="1"/>
</dbReference>
<keyword evidence="2" id="KW-1185">Reference proteome</keyword>
<keyword evidence="1" id="KW-0418">Kinase</keyword>
<sequence>MSEDKNISPDWIAVDWGTTNLRAWAVSKSGRALDMACSSDGMGGLERDQFETVLRKSIACWNLGGSTTVVACGMVGSRQGWIEAPYTKAPCKPLPDGLIKAPVNGDDLSVYIVPGIRQDNPSDVMRGEETQIAGFIATNPDWDGVICLPGSHTKWVHISAGEVVSFQTFMTGEMFDTLSQNTVLRHSIANEGWDDDAFIDAVSDSMSKPERIAGRLFSLRADGLLAGQSAQVARARLSGLLVGAELAAARPYWLGQQIAILGDEKLAKIYSAALLEQGVSAMRTDADHMTVAGLNAAYQSLKETA</sequence>
<gene>
    <name evidence="1" type="ORF">BFP76_13635</name>
</gene>
<dbReference type="EMBL" id="MDGM01000007">
    <property type="protein sequence ID" value="PIB26014.1"/>
    <property type="molecule type" value="Genomic_DNA"/>
</dbReference>
<dbReference type="RefSeq" id="WP_099591761.1">
    <property type="nucleotide sequence ID" value="NZ_MDGM01000007.1"/>
</dbReference>
<dbReference type="AlphaFoldDB" id="A0A2G5KBK9"/>
<proteinExistence type="predicted"/>
<dbReference type="OrthoDB" id="256574at2"/>
<reference evidence="1 2" key="1">
    <citation type="submission" date="2016-08" db="EMBL/GenBank/DDBJ databases">
        <title>Draft genome of Amylibacter sp. strain 4G11.</title>
        <authorList>
            <person name="Wong S.-K."/>
            <person name="Hamasaki K."/>
            <person name="Yoshizawa S."/>
        </authorList>
    </citation>
    <scope>NUCLEOTIDE SEQUENCE [LARGE SCALE GENOMIC DNA]</scope>
    <source>
        <strain evidence="1 2">4G11</strain>
    </source>
</reference>
<dbReference type="InterPro" id="IPR042258">
    <property type="entry name" value="DGOK_N"/>
</dbReference>
<evidence type="ECO:0000313" key="1">
    <source>
        <dbReference type="EMBL" id="PIB26014.1"/>
    </source>
</evidence>
<dbReference type="Gene3D" id="3.30.420.310">
    <property type="entry name" value="2-keto-3-deoxy-galactonokinase, C-terminal domain"/>
    <property type="match status" value="1"/>
</dbReference>
<dbReference type="InterPro" id="IPR042257">
    <property type="entry name" value="DGOK_C"/>
</dbReference>
<protein>
    <submittedName>
        <fullName evidence="1">2-keto-3-deoxy-galactonokinase</fullName>
    </submittedName>
</protein>
<name>A0A2G5KBK9_9RHOB</name>
<dbReference type="GO" id="GO:0008671">
    <property type="term" value="F:2-dehydro-3-deoxygalactonokinase activity"/>
    <property type="evidence" value="ECO:0007669"/>
    <property type="project" value="InterPro"/>
</dbReference>
<comment type="caution">
    <text evidence="1">The sequence shown here is derived from an EMBL/GenBank/DDBJ whole genome shotgun (WGS) entry which is preliminary data.</text>
</comment>
<evidence type="ECO:0000313" key="2">
    <source>
        <dbReference type="Proteomes" id="UP000231516"/>
    </source>
</evidence>
<accession>A0A2G5KBK9</accession>
<dbReference type="GO" id="GO:0034194">
    <property type="term" value="P:D-galactonate catabolic process"/>
    <property type="evidence" value="ECO:0007669"/>
    <property type="project" value="InterPro"/>
</dbReference>
<dbReference type="Proteomes" id="UP000231516">
    <property type="component" value="Unassembled WGS sequence"/>
</dbReference>